<feature type="chain" id="PRO_5011555260" evidence="1">
    <location>
        <begin position="28"/>
        <end position="316"/>
    </location>
</feature>
<protein>
    <submittedName>
        <fullName evidence="3">Uncharacterized protein</fullName>
    </submittedName>
</protein>
<dbReference type="EMBL" id="JACBZA010000001">
    <property type="protein sequence ID" value="NYH86069.1"/>
    <property type="molecule type" value="Genomic_DNA"/>
</dbReference>
<reference evidence="2 5" key="2">
    <citation type="submission" date="2020-07" db="EMBL/GenBank/DDBJ databases">
        <title>Sequencing the genomes of 1000 actinobacteria strains.</title>
        <authorList>
            <person name="Klenk H.-P."/>
        </authorList>
    </citation>
    <scope>NUCLEOTIDE SEQUENCE [LARGE SCALE GENOMIC DNA]</scope>
    <source>
        <strain evidence="2 5">DSM 45117</strain>
    </source>
</reference>
<name>A0A1I2X6S2_9ACTN</name>
<keyword evidence="1" id="KW-0732">Signal</keyword>
<sequence>MTRTFATACGAAVALALLAVTAPSASADPREVVVESSEPTVSCEGRTTDDSVIDFTLRTNAEGEVLESYLQLFESGSGDHLAEGVPLEATFADGKVDAGFELIDPAGDSVGNARLVGTYTVGETVTSKDHIRRNNSQWHSERSYTPYSLTWSGVALGPWQVGSMDCTAWASEGTNSFTVPHRGVAFGTYWTPSPECSTEEIRLLDVSTYEDETLILVDTADAWGWAAVSGDGVQTGAIDWYDSEGEPLGTGSASATWQQLSPAKVTTASPTPSSNLVTHTTAHQLGFDLERVGGRHLGTTCGVGFVEWRQIGGLGE</sequence>
<organism evidence="3 4">
    <name type="scientific">Actinopolymorpha cephalotaxi</name>
    <dbReference type="NCBI Taxonomy" id="504797"/>
    <lineage>
        <taxon>Bacteria</taxon>
        <taxon>Bacillati</taxon>
        <taxon>Actinomycetota</taxon>
        <taxon>Actinomycetes</taxon>
        <taxon>Propionibacteriales</taxon>
        <taxon>Actinopolymorphaceae</taxon>
        <taxon>Actinopolymorpha</taxon>
    </lineage>
</organism>
<dbReference type="EMBL" id="FOOI01000012">
    <property type="protein sequence ID" value="SFH08669.1"/>
    <property type="molecule type" value="Genomic_DNA"/>
</dbReference>
<accession>A0A1I2X6S2</accession>
<dbReference type="STRING" id="504797.SAMN05421678_1126"/>
<dbReference type="Proteomes" id="UP000199052">
    <property type="component" value="Unassembled WGS sequence"/>
</dbReference>
<proteinExistence type="predicted"/>
<evidence type="ECO:0000313" key="3">
    <source>
        <dbReference type="EMBL" id="SFH08669.1"/>
    </source>
</evidence>
<evidence type="ECO:0000256" key="1">
    <source>
        <dbReference type="SAM" id="SignalP"/>
    </source>
</evidence>
<dbReference type="AlphaFoldDB" id="A0A1I2X6S2"/>
<dbReference type="Proteomes" id="UP000533017">
    <property type="component" value="Unassembled WGS sequence"/>
</dbReference>
<evidence type="ECO:0000313" key="2">
    <source>
        <dbReference type="EMBL" id="NYH86069.1"/>
    </source>
</evidence>
<gene>
    <name evidence="2" type="ORF">FHR37_004920</name>
    <name evidence="3" type="ORF">SAMN05421678_1126</name>
</gene>
<evidence type="ECO:0000313" key="4">
    <source>
        <dbReference type="Proteomes" id="UP000199052"/>
    </source>
</evidence>
<feature type="signal peptide" evidence="1">
    <location>
        <begin position="1"/>
        <end position="27"/>
    </location>
</feature>
<reference evidence="3 4" key="1">
    <citation type="submission" date="2016-10" db="EMBL/GenBank/DDBJ databases">
        <authorList>
            <person name="de Groot N.N."/>
        </authorList>
    </citation>
    <scope>NUCLEOTIDE SEQUENCE [LARGE SCALE GENOMIC DNA]</scope>
    <source>
        <strain evidence="3 4">CPCC 202808</strain>
    </source>
</reference>
<evidence type="ECO:0000313" key="5">
    <source>
        <dbReference type="Proteomes" id="UP000533017"/>
    </source>
</evidence>
<keyword evidence="5" id="KW-1185">Reference proteome</keyword>
<dbReference type="RefSeq" id="WP_139239070.1">
    <property type="nucleotide sequence ID" value="NZ_FOOI01000012.1"/>
</dbReference>